<sequence>MAFITISVFPVSQDLLPREKIPEIPQTIDPDIQKLIKILYTDKWKVALNGLFMYPDMEKSVQALPYVIDRLRDVNPKWKKSYTDAQFPNPGRYIADEVSKFGAKALPAMINGLKDEDPYVRAGVLYTIQLIYKKWYPYPVPQPILKKFAGDVTDAIIPLLKDSDVMVRSRAVSSLGEIKHPSAIQSLIDLLLYDTQIQKDTQSALSKYGKGVVLPMAELLKQNSQDVRCKVIVAKILGEAGDQDAINILLRLLKDNDKSVQKAAAYSLGLLKNPVAVEPLLDVLKQGYSEVCPSVIIALGKIGDTRAVEDLLSVFQQTSDGDGLRNLVVEALSEISDKRAFQVFIKCLGDSDSRTRRYAVIGLGKLKDTEAVEPLIKILDDPNRFVRNSAIEALCNMGDPRAIGPVVGKLDQPNMWAPAKHVVKFGGLAVEPLSLVLLNHPKPEVRERSAWILGEIGDRKAVEPLIVSLSDRDETVLISSIEALGKLKDVRATAPLIEKLKNEWRLSITDKIITSLEHIGEKAVPQLIDALKSDDAKVRKNVATALGRIMDPSAVEPLIELLDDENKNVGNAAVRALGSITGYAMKERQAWEKEWPKIKEGVLRKWENSRKKNETH</sequence>
<gene>
    <name evidence="1" type="primary">cpcE</name>
    <name evidence="1" type="ORF">BWX89_01034</name>
</gene>
<dbReference type="Pfam" id="PF13646">
    <property type="entry name" value="HEAT_2"/>
    <property type="match status" value="5"/>
</dbReference>
<dbReference type="PANTHER" id="PTHR12697:SF5">
    <property type="entry name" value="DEOXYHYPUSINE HYDROXYLASE"/>
    <property type="match status" value="1"/>
</dbReference>
<accession>A0A1V6C8U0</accession>
<organism evidence="1">
    <name type="scientific">candidate division TA06 bacterium ADurb.Bin131</name>
    <dbReference type="NCBI Taxonomy" id="1852827"/>
    <lineage>
        <taxon>Bacteria</taxon>
        <taxon>Bacteria division TA06</taxon>
    </lineage>
</organism>
<dbReference type="PROSITE" id="PS50176">
    <property type="entry name" value="ARM_REPEAT"/>
    <property type="match status" value="1"/>
</dbReference>
<dbReference type="InterPro" id="IPR016024">
    <property type="entry name" value="ARM-type_fold"/>
</dbReference>
<name>A0A1V6C8U0_UNCT6</name>
<dbReference type="GO" id="GO:0016491">
    <property type="term" value="F:oxidoreductase activity"/>
    <property type="evidence" value="ECO:0007669"/>
    <property type="project" value="TreeGrafter"/>
</dbReference>
<dbReference type="InterPro" id="IPR000225">
    <property type="entry name" value="Armadillo"/>
</dbReference>
<protein>
    <submittedName>
        <fullName evidence="1">Phycocyanobilin lyase subunit alpha</fullName>
        <ecNumber evidence="1">4.-.-.-</ecNumber>
    </submittedName>
</protein>
<dbReference type="SMART" id="SM00567">
    <property type="entry name" value="EZ_HEAT"/>
    <property type="match status" value="10"/>
</dbReference>
<keyword evidence="1" id="KW-0456">Lyase</keyword>
<dbReference type="EC" id="4.-.-.-" evidence="1"/>
<dbReference type="Pfam" id="PF03130">
    <property type="entry name" value="HEAT_PBS"/>
    <property type="match status" value="1"/>
</dbReference>
<reference evidence="1" key="1">
    <citation type="submission" date="2017-02" db="EMBL/GenBank/DDBJ databases">
        <title>Delving into the versatile metabolic prowess of the omnipresent phylum Bacteroidetes.</title>
        <authorList>
            <person name="Nobu M.K."/>
            <person name="Mei R."/>
            <person name="Narihiro T."/>
            <person name="Kuroda K."/>
            <person name="Liu W.-T."/>
        </authorList>
    </citation>
    <scope>NUCLEOTIDE SEQUENCE</scope>
    <source>
        <strain evidence="1">ADurb.Bin131</strain>
    </source>
</reference>
<evidence type="ECO:0000313" key="1">
    <source>
        <dbReference type="EMBL" id="OQB73271.1"/>
    </source>
</evidence>
<dbReference type="EMBL" id="MWDQ01000088">
    <property type="protein sequence ID" value="OQB73271.1"/>
    <property type="molecule type" value="Genomic_DNA"/>
</dbReference>
<dbReference type="Gene3D" id="1.25.10.10">
    <property type="entry name" value="Leucine-rich Repeat Variant"/>
    <property type="match status" value="4"/>
</dbReference>
<dbReference type="InterPro" id="IPR011989">
    <property type="entry name" value="ARM-like"/>
</dbReference>
<proteinExistence type="predicted"/>
<comment type="caution">
    <text evidence="1">The sequence shown here is derived from an EMBL/GenBank/DDBJ whole genome shotgun (WGS) entry which is preliminary data.</text>
</comment>
<dbReference type="PANTHER" id="PTHR12697">
    <property type="entry name" value="PBS LYASE HEAT-LIKE PROTEIN"/>
    <property type="match status" value="1"/>
</dbReference>
<dbReference type="AlphaFoldDB" id="A0A1V6C8U0"/>
<dbReference type="GO" id="GO:0016829">
    <property type="term" value="F:lyase activity"/>
    <property type="evidence" value="ECO:0007669"/>
    <property type="project" value="UniProtKB-KW"/>
</dbReference>
<dbReference type="SUPFAM" id="SSF48371">
    <property type="entry name" value="ARM repeat"/>
    <property type="match status" value="1"/>
</dbReference>
<dbReference type="InterPro" id="IPR004155">
    <property type="entry name" value="PBS_lyase_HEAT"/>
</dbReference>
<dbReference type="Proteomes" id="UP000485562">
    <property type="component" value="Unassembled WGS sequence"/>
</dbReference>